<dbReference type="Proteomes" id="UP001207582">
    <property type="component" value="Unassembled WGS sequence"/>
</dbReference>
<sequence length="150" mass="16992">MDRYREATSEVRIALKLKPVRYDLATPPGNRGETRIITRDTPATVIQRSHRDRYEVDKKDLSSRNMRFFSENNAPVSRTVIPDRAGVVEDIEDLRQALLRFAAGLADRMSPDRLGLAGLPSPDDLVEIMREAANPESGIRVEQPEDGFRM</sequence>
<gene>
    <name evidence="1" type="ORF">OM960_18840</name>
</gene>
<dbReference type="EMBL" id="JAPDOG010000021">
    <property type="protein sequence ID" value="MCW3783601.1"/>
    <property type="molecule type" value="Genomic_DNA"/>
</dbReference>
<name>A0ABT3J7D8_9RHOB</name>
<accession>A0ABT3J7D8</accession>
<protein>
    <submittedName>
        <fullName evidence="1">Uncharacterized protein</fullName>
    </submittedName>
</protein>
<keyword evidence="2" id="KW-1185">Reference proteome</keyword>
<reference evidence="1 2" key="1">
    <citation type="submission" date="2022-10" db="EMBL/GenBank/DDBJ databases">
        <title>Defluviimonas sp. CAU 1641 isolated from mud.</title>
        <authorList>
            <person name="Kim W."/>
        </authorList>
    </citation>
    <scope>NUCLEOTIDE SEQUENCE [LARGE SCALE GENOMIC DNA]</scope>
    <source>
        <strain evidence="1 2">CAU 1641</strain>
    </source>
</reference>
<organism evidence="1 2">
    <name type="scientific">Defluviimonas salinarum</name>
    <dbReference type="NCBI Taxonomy" id="2992147"/>
    <lineage>
        <taxon>Bacteria</taxon>
        <taxon>Pseudomonadati</taxon>
        <taxon>Pseudomonadota</taxon>
        <taxon>Alphaproteobacteria</taxon>
        <taxon>Rhodobacterales</taxon>
        <taxon>Paracoccaceae</taxon>
        <taxon>Albidovulum</taxon>
    </lineage>
</organism>
<comment type="caution">
    <text evidence="1">The sequence shown here is derived from an EMBL/GenBank/DDBJ whole genome shotgun (WGS) entry which is preliminary data.</text>
</comment>
<proteinExistence type="predicted"/>
<evidence type="ECO:0000313" key="2">
    <source>
        <dbReference type="Proteomes" id="UP001207582"/>
    </source>
</evidence>
<dbReference type="RefSeq" id="WP_264773045.1">
    <property type="nucleotide sequence ID" value="NZ_JAPDOG010000021.1"/>
</dbReference>
<evidence type="ECO:0000313" key="1">
    <source>
        <dbReference type="EMBL" id="MCW3783601.1"/>
    </source>
</evidence>